<protein>
    <submittedName>
        <fullName evidence="1">Uncharacterized protein</fullName>
    </submittedName>
</protein>
<keyword evidence="2" id="KW-1185">Reference proteome</keyword>
<sequence length="104" mass="11835">MEPLHLLLFDGLVEAIPSRSGASASCTLPDFDYRFACVSQRLARYFELAAGCCCCRRRRRASRNSPWFVSVPRPARPSTSGEDDVVVVIGRMTKKKKKKEDRRR</sequence>
<gene>
    <name evidence="1" type="ORF">CBOVIS_LOCUS12132</name>
</gene>
<accession>A0A8S1FDS9</accession>
<name>A0A8S1FDS9_9PELO</name>
<evidence type="ECO:0000313" key="1">
    <source>
        <dbReference type="EMBL" id="CAB3410633.1"/>
    </source>
</evidence>
<dbReference type="AlphaFoldDB" id="A0A8S1FDS9"/>
<proteinExistence type="predicted"/>
<comment type="caution">
    <text evidence="1">The sequence shown here is derived from an EMBL/GenBank/DDBJ whole genome shotgun (WGS) entry which is preliminary data.</text>
</comment>
<dbReference type="EMBL" id="CADEPM010000011">
    <property type="protein sequence ID" value="CAB3410633.1"/>
    <property type="molecule type" value="Genomic_DNA"/>
</dbReference>
<evidence type="ECO:0000313" key="2">
    <source>
        <dbReference type="Proteomes" id="UP000494206"/>
    </source>
</evidence>
<dbReference type="Proteomes" id="UP000494206">
    <property type="component" value="Unassembled WGS sequence"/>
</dbReference>
<reference evidence="1 2" key="1">
    <citation type="submission" date="2020-04" db="EMBL/GenBank/DDBJ databases">
        <authorList>
            <person name="Laetsch R D."/>
            <person name="Stevens L."/>
            <person name="Kumar S."/>
            <person name="Blaxter L. M."/>
        </authorList>
    </citation>
    <scope>NUCLEOTIDE SEQUENCE [LARGE SCALE GENOMIC DNA]</scope>
</reference>
<organism evidence="1 2">
    <name type="scientific">Caenorhabditis bovis</name>
    <dbReference type="NCBI Taxonomy" id="2654633"/>
    <lineage>
        <taxon>Eukaryota</taxon>
        <taxon>Metazoa</taxon>
        <taxon>Ecdysozoa</taxon>
        <taxon>Nematoda</taxon>
        <taxon>Chromadorea</taxon>
        <taxon>Rhabditida</taxon>
        <taxon>Rhabditina</taxon>
        <taxon>Rhabditomorpha</taxon>
        <taxon>Rhabditoidea</taxon>
        <taxon>Rhabditidae</taxon>
        <taxon>Peloderinae</taxon>
        <taxon>Caenorhabditis</taxon>
    </lineage>
</organism>